<name>A0A8J3DAT2_9BACT</name>
<evidence type="ECO:0000259" key="1">
    <source>
        <dbReference type="Pfam" id="PF01261"/>
    </source>
</evidence>
<dbReference type="RefSeq" id="WP_189567283.1">
    <property type="nucleotide sequence ID" value="NZ_BMXF01000005.1"/>
</dbReference>
<dbReference type="SUPFAM" id="SSF51658">
    <property type="entry name" value="Xylose isomerase-like"/>
    <property type="match status" value="1"/>
</dbReference>
<feature type="domain" description="Xylose isomerase-like TIM barrel" evidence="1">
    <location>
        <begin position="52"/>
        <end position="283"/>
    </location>
</feature>
<reference evidence="2 3" key="1">
    <citation type="journal article" date="2014" name="Int. J. Syst. Evol. Microbiol.">
        <title>Complete genome sequence of Corynebacterium casei LMG S-19264T (=DSM 44701T), isolated from a smear-ripened cheese.</title>
        <authorList>
            <consortium name="US DOE Joint Genome Institute (JGI-PGF)"/>
            <person name="Walter F."/>
            <person name="Albersmeier A."/>
            <person name="Kalinowski J."/>
            <person name="Ruckert C."/>
        </authorList>
    </citation>
    <scope>NUCLEOTIDE SEQUENCE [LARGE SCALE GENOMIC DNA]</scope>
    <source>
        <strain evidence="2 3">KCTC 12866</strain>
    </source>
</reference>
<accession>A0A8J3DAT2</accession>
<dbReference type="Gene3D" id="3.20.20.150">
    <property type="entry name" value="Divalent-metal-dependent TIM barrel enzymes"/>
    <property type="match status" value="1"/>
</dbReference>
<dbReference type="PANTHER" id="PTHR12110:SF53">
    <property type="entry name" value="BLR5974 PROTEIN"/>
    <property type="match status" value="1"/>
</dbReference>
<dbReference type="PANTHER" id="PTHR12110">
    <property type="entry name" value="HYDROXYPYRUVATE ISOMERASE"/>
    <property type="match status" value="1"/>
</dbReference>
<sequence length="288" mass="31809">MKTILNRRDALKTTALLLGAGLTGNLAAKAKPRFQLGACDWSIGPRLNPGTFDIARKIGLQGLQVSYNTKDDEAGLSVSSTLQGIKDAAQRTGIMVSSLAIGELNRTPYKSEPRTEEWVWNSVDAAKALGVKVILLAFFGNGELRDDEAGQKMVIERLKKVAPHAEKQGVTLGVESYLSAREHLKIIDAVGSKAVKVYYDSRNSADAGHDIYEEIPFLGKDMICELHMKENGFRLGEGTVDWPRVATLLKKINYQGWMQIEGATPKGADPVETYQHNRRYLEKLFEFA</sequence>
<dbReference type="InterPro" id="IPR036237">
    <property type="entry name" value="Xyl_isomerase-like_sf"/>
</dbReference>
<dbReference type="InterPro" id="IPR050312">
    <property type="entry name" value="IolE/XylAMocC-like"/>
</dbReference>
<organism evidence="2 3">
    <name type="scientific">Persicitalea jodogahamensis</name>
    <dbReference type="NCBI Taxonomy" id="402147"/>
    <lineage>
        <taxon>Bacteria</taxon>
        <taxon>Pseudomonadati</taxon>
        <taxon>Bacteroidota</taxon>
        <taxon>Cytophagia</taxon>
        <taxon>Cytophagales</taxon>
        <taxon>Spirosomataceae</taxon>
        <taxon>Persicitalea</taxon>
    </lineage>
</organism>
<dbReference type="InterPro" id="IPR013022">
    <property type="entry name" value="Xyl_isomerase-like_TIM-brl"/>
</dbReference>
<dbReference type="InterPro" id="IPR006311">
    <property type="entry name" value="TAT_signal"/>
</dbReference>
<evidence type="ECO:0000313" key="3">
    <source>
        <dbReference type="Proteomes" id="UP000598271"/>
    </source>
</evidence>
<dbReference type="AlphaFoldDB" id="A0A8J3DAT2"/>
<dbReference type="PROSITE" id="PS51318">
    <property type="entry name" value="TAT"/>
    <property type="match status" value="1"/>
</dbReference>
<keyword evidence="3" id="KW-1185">Reference proteome</keyword>
<dbReference type="Pfam" id="PF01261">
    <property type="entry name" value="AP_endonuc_2"/>
    <property type="match status" value="1"/>
</dbReference>
<proteinExistence type="predicted"/>
<evidence type="ECO:0000313" key="2">
    <source>
        <dbReference type="EMBL" id="GHB83549.1"/>
    </source>
</evidence>
<comment type="caution">
    <text evidence="2">The sequence shown here is derived from an EMBL/GenBank/DDBJ whole genome shotgun (WGS) entry which is preliminary data.</text>
</comment>
<protein>
    <submittedName>
        <fullName evidence="2">Putative L-ribulose-5-phosphate 3-epimerase SgbU</fullName>
    </submittedName>
</protein>
<gene>
    <name evidence="2" type="primary">sgbU</name>
    <name evidence="2" type="ORF">GCM10007390_43320</name>
</gene>
<dbReference type="Proteomes" id="UP000598271">
    <property type="component" value="Unassembled WGS sequence"/>
</dbReference>
<dbReference type="EMBL" id="BMXF01000005">
    <property type="protein sequence ID" value="GHB83549.1"/>
    <property type="molecule type" value="Genomic_DNA"/>
</dbReference>